<comment type="catalytic activity">
    <reaction evidence="16 17">
        <text>a ubiquinone + NADH + 5 H(+)(in) = a ubiquinol + NAD(+) + 4 H(+)(out)</text>
        <dbReference type="Rhea" id="RHEA:29091"/>
        <dbReference type="Rhea" id="RHEA-COMP:9565"/>
        <dbReference type="Rhea" id="RHEA-COMP:9566"/>
        <dbReference type="ChEBI" id="CHEBI:15378"/>
        <dbReference type="ChEBI" id="CHEBI:16389"/>
        <dbReference type="ChEBI" id="CHEBI:17976"/>
        <dbReference type="ChEBI" id="CHEBI:57540"/>
        <dbReference type="ChEBI" id="CHEBI:57945"/>
        <dbReference type="EC" id="7.1.1.2"/>
    </reaction>
</comment>
<feature type="transmembrane region" description="Helical" evidence="17">
    <location>
        <begin position="105"/>
        <end position="126"/>
    </location>
</feature>
<keyword evidence="15 17" id="KW-0472">Membrane</keyword>
<dbReference type="EC" id="7.1.1.2" evidence="4 17"/>
<dbReference type="GO" id="GO:0015990">
    <property type="term" value="P:electron transport coupled proton transport"/>
    <property type="evidence" value="ECO:0007669"/>
    <property type="project" value="TreeGrafter"/>
</dbReference>
<feature type="transmembrane region" description="Helical" evidence="17">
    <location>
        <begin position="326"/>
        <end position="344"/>
    </location>
</feature>
<evidence type="ECO:0000256" key="11">
    <source>
        <dbReference type="ARBA" id="ARBA00022989"/>
    </source>
</evidence>
<evidence type="ECO:0000256" key="8">
    <source>
        <dbReference type="ARBA" id="ARBA00022692"/>
    </source>
</evidence>
<keyword evidence="12 17" id="KW-0520">NAD</keyword>
<evidence type="ECO:0000256" key="7">
    <source>
        <dbReference type="ARBA" id="ARBA00022660"/>
    </source>
</evidence>
<dbReference type="GO" id="GO:0048039">
    <property type="term" value="F:ubiquinone binding"/>
    <property type="evidence" value="ECO:0007669"/>
    <property type="project" value="TreeGrafter"/>
</dbReference>
<reference evidence="20" key="1">
    <citation type="journal article" date="2005" name="Gene">
        <title>The mitochondrial genome sequence of the scorpion Centruroides limpidus (Karsch 1879) (Chelicerata; Arachnida).</title>
        <authorList>
            <person name="Davila S."/>
            <person name="Pinero D."/>
            <person name="Bustos P."/>
            <person name="Cevallos M.A."/>
            <person name="Davila G."/>
        </authorList>
    </citation>
    <scope>NUCLEOTIDE SEQUENCE</scope>
</reference>
<keyword evidence="11 17" id="KW-1133">Transmembrane helix</keyword>
<dbReference type="PRINTS" id="PR01437">
    <property type="entry name" value="NUOXDRDTASE4"/>
</dbReference>
<dbReference type="GO" id="GO:0031966">
    <property type="term" value="C:mitochondrial membrane"/>
    <property type="evidence" value="ECO:0007669"/>
    <property type="project" value="UniProtKB-SubCell"/>
</dbReference>
<keyword evidence="7 17" id="KW-0679">Respiratory chain</keyword>
<feature type="transmembrane region" description="Helical" evidence="17">
    <location>
        <begin position="268"/>
        <end position="293"/>
    </location>
</feature>
<evidence type="ECO:0000256" key="10">
    <source>
        <dbReference type="ARBA" id="ARBA00022982"/>
    </source>
</evidence>
<evidence type="ECO:0000256" key="1">
    <source>
        <dbReference type="ARBA" id="ARBA00003257"/>
    </source>
</evidence>
<evidence type="ECO:0000256" key="17">
    <source>
        <dbReference type="RuleBase" id="RU003297"/>
    </source>
</evidence>
<keyword evidence="9" id="KW-1278">Translocase</keyword>
<dbReference type="InterPro" id="IPR003918">
    <property type="entry name" value="NADH_UbQ_OxRdtase"/>
</dbReference>
<dbReference type="GO" id="GO:0042773">
    <property type="term" value="P:ATP synthesis coupled electron transport"/>
    <property type="evidence" value="ECO:0007669"/>
    <property type="project" value="InterPro"/>
</dbReference>
<feature type="domain" description="NADH:ubiquinone oxidoreductase chain 4 N-terminal" evidence="19">
    <location>
        <begin position="1"/>
        <end position="96"/>
    </location>
</feature>
<keyword evidence="14 17" id="KW-0496">Mitochondrion</keyword>
<proteinExistence type="inferred from homology"/>
<evidence type="ECO:0000256" key="9">
    <source>
        <dbReference type="ARBA" id="ARBA00022967"/>
    </source>
</evidence>
<dbReference type="GO" id="GO:0008137">
    <property type="term" value="F:NADH dehydrogenase (ubiquinone) activity"/>
    <property type="evidence" value="ECO:0007669"/>
    <property type="project" value="UniProtKB-UniRule"/>
</dbReference>
<feature type="domain" description="NADH:quinone oxidoreductase/Mrp antiporter transmembrane" evidence="18">
    <location>
        <begin position="100"/>
        <end position="384"/>
    </location>
</feature>
<feature type="transmembrane region" description="Helical" evidence="17">
    <location>
        <begin position="299"/>
        <end position="317"/>
    </location>
</feature>
<feature type="transmembrane region" description="Helical" evidence="17">
    <location>
        <begin position="364"/>
        <end position="395"/>
    </location>
</feature>
<evidence type="ECO:0000256" key="2">
    <source>
        <dbReference type="ARBA" id="ARBA00004225"/>
    </source>
</evidence>
<dbReference type="PANTHER" id="PTHR43507">
    <property type="entry name" value="NADH-UBIQUINONE OXIDOREDUCTASE CHAIN 4"/>
    <property type="match status" value="1"/>
</dbReference>
<evidence type="ECO:0000256" key="14">
    <source>
        <dbReference type="ARBA" id="ARBA00023128"/>
    </source>
</evidence>
<keyword evidence="13 17" id="KW-0830">Ubiquinone</keyword>
<dbReference type="AlphaFoldDB" id="Q5G796"/>
<dbReference type="EMBL" id="AY803353">
    <property type="protein sequence ID" value="AAV53590.1"/>
    <property type="molecule type" value="Genomic_DNA"/>
</dbReference>
<dbReference type="Pfam" id="PF00361">
    <property type="entry name" value="Proton_antipo_M"/>
    <property type="match status" value="1"/>
</dbReference>
<dbReference type="GO" id="GO:0003954">
    <property type="term" value="F:NADH dehydrogenase activity"/>
    <property type="evidence" value="ECO:0007669"/>
    <property type="project" value="TreeGrafter"/>
</dbReference>
<comment type="subcellular location">
    <subcellularLocation>
        <location evidence="2 17">Mitochondrion membrane</location>
        <topology evidence="2 17">Multi-pass membrane protein</topology>
    </subcellularLocation>
</comment>
<dbReference type="InterPro" id="IPR000260">
    <property type="entry name" value="NADH4_N"/>
</dbReference>
<feature type="transmembrane region" description="Helical" evidence="17">
    <location>
        <begin position="82"/>
        <end position="99"/>
    </location>
</feature>
<evidence type="ECO:0000256" key="12">
    <source>
        <dbReference type="ARBA" id="ARBA00023027"/>
    </source>
</evidence>
<evidence type="ECO:0000256" key="3">
    <source>
        <dbReference type="ARBA" id="ARBA00009025"/>
    </source>
</evidence>
<evidence type="ECO:0000256" key="4">
    <source>
        <dbReference type="ARBA" id="ARBA00012944"/>
    </source>
</evidence>
<comment type="function">
    <text evidence="17">Core subunit of the mitochondrial membrane respiratory chain NADH dehydrogenase (Complex I) which catalyzes electron transfer from NADH through the respiratory chain, using ubiquinone as an electron acceptor. Essential for the catalytic activity and assembly of complex I.</text>
</comment>
<feature type="transmembrane region" description="Helical" evidence="17">
    <location>
        <begin position="133"/>
        <end position="156"/>
    </location>
</feature>
<comment type="similarity">
    <text evidence="3 17">Belongs to the complex I subunit 4 family.</text>
</comment>
<gene>
    <name evidence="20" type="primary">ND4</name>
</gene>
<dbReference type="GeneID" id="3332112"/>
<evidence type="ECO:0000256" key="15">
    <source>
        <dbReference type="ARBA" id="ARBA00023136"/>
    </source>
</evidence>
<geneLocation type="mitochondrion" evidence="20"/>
<feature type="transmembrane region" description="Helical" evidence="17">
    <location>
        <begin position="206"/>
        <end position="227"/>
    </location>
</feature>
<dbReference type="Pfam" id="PF01059">
    <property type="entry name" value="Oxidored_q5_N"/>
    <property type="match status" value="1"/>
</dbReference>
<keyword evidence="6 17" id="KW-0813">Transport</keyword>
<dbReference type="CTD" id="4538"/>
<dbReference type="RefSeq" id="YP_214896.1">
    <property type="nucleotide sequence ID" value="NC_006896.1"/>
</dbReference>
<protein>
    <recommendedName>
        <fullName evidence="5 17">NADH-ubiquinone oxidoreductase chain 4</fullName>
        <ecNumber evidence="4 17">7.1.1.2</ecNumber>
    </recommendedName>
</protein>
<dbReference type="InterPro" id="IPR001750">
    <property type="entry name" value="ND/Mrp_TM"/>
</dbReference>
<evidence type="ECO:0000259" key="18">
    <source>
        <dbReference type="Pfam" id="PF00361"/>
    </source>
</evidence>
<name>Q5G796_CENLI</name>
<organism evidence="20">
    <name type="scientific">Centruroides limpidus</name>
    <name type="common">Mexican scorpion</name>
    <dbReference type="NCBI Taxonomy" id="6876"/>
    <lineage>
        <taxon>Eukaryota</taxon>
        <taxon>Metazoa</taxon>
        <taxon>Ecdysozoa</taxon>
        <taxon>Arthropoda</taxon>
        <taxon>Chelicerata</taxon>
        <taxon>Arachnida</taxon>
        <taxon>Scorpiones</taxon>
        <taxon>Buthida</taxon>
        <taxon>Buthoidea</taxon>
        <taxon>Buthidae</taxon>
        <taxon>Centruroides</taxon>
    </lineage>
</organism>
<evidence type="ECO:0000256" key="13">
    <source>
        <dbReference type="ARBA" id="ARBA00023075"/>
    </source>
</evidence>
<accession>Q5G796</accession>
<feature type="transmembrane region" description="Helical" evidence="17">
    <location>
        <begin position="52"/>
        <end position="70"/>
    </location>
</feature>
<feature type="transmembrane region" description="Helical" evidence="17">
    <location>
        <begin position="239"/>
        <end position="261"/>
    </location>
</feature>
<keyword evidence="10 17" id="KW-0249">Electron transport</keyword>
<feature type="transmembrane region" description="Helical" evidence="17">
    <location>
        <begin position="176"/>
        <end position="199"/>
    </location>
</feature>
<evidence type="ECO:0000256" key="16">
    <source>
        <dbReference type="ARBA" id="ARBA00049551"/>
    </source>
</evidence>
<sequence length="440" mass="49478">MMMLIFTSLMTLPLSSWKMTTTTLSLLLLLSFPQIYYSTSLKVSHSLLMQDLMSTTLILLSLLITILMFLSSTKILKKENKLFSLISLFLLLFLILSFTSSNLMMFYIFFEATIIPTFLIITLWGAQPERLSASLYLVFYTLGASLPFLVALMLMMKSSESLFFPYLSLLSPKTNSFWALLFLLAFLVKLPMFLTHLWLPKAHVEAPVAGSMILAAVLLKLGSYGILRMSSLLYSSMKLLSPILMSISLLGGILTSLICILQTDMKSLVAYSSVCHMSLMLSGAMTFSCWGLLGSLSMMISHGLCSSALFCLVTLFYDRTHTRSMLLTRGMLSLFPSMILWWFMMSANNMAAPPSMNLFSEISLMISVLAWTPSTLIPIMLISFLSATYCILLFSTPSHGHPWENLSQPTPSARDFLSIFLHWLPLNLLIIKMDLMMLWT</sequence>
<evidence type="ECO:0000256" key="5">
    <source>
        <dbReference type="ARBA" id="ARBA00021006"/>
    </source>
</evidence>
<comment type="function">
    <text evidence="1">Core subunit of the mitochondrial membrane respiratory chain NADH dehydrogenase (Complex I) that is believed to belong to the minimal assembly required for catalysis. Complex I functions in the transfer of electrons from NADH to the respiratory chain. The immediate electron acceptor for the enzyme is believed to be ubiquinone.</text>
</comment>
<evidence type="ECO:0000256" key="6">
    <source>
        <dbReference type="ARBA" id="ARBA00022448"/>
    </source>
</evidence>
<evidence type="ECO:0000259" key="19">
    <source>
        <dbReference type="Pfam" id="PF01059"/>
    </source>
</evidence>
<evidence type="ECO:0000313" key="20">
    <source>
        <dbReference type="EMBL" id="AAV53590.1"/>
    </source>
</evidence>
<keyword evidence="8 17" id="KW-0812">Transmembrane</keyword>
<dbReference type="PANTHER" id="PTHR43507:SF20">
    <property type="entry name" value="NADH-UBIQUINONE OXIDOREDUCTASE CHAIN 4"/>
    <property type="match status" value="1"/>
</dbReference>